<dbReference type="SUPFAM" id="SSF53335">
    <property type="entry name" value="S-adenosyl-L-methionine-dependent methyltransferases"/>
    <property type="match status" value="1"/>
</dbReference>
<name>A0AAN6WSF8_9PEZI</name>
<feature type="compositionally biased region" description="Low complexity" evidence="2">
    <location>
        <begin position="9"/>
        <end position="18"/>
    </location>
</feature>
<feature type="region of interest" description="Disordered" evidence="2">
    <location>
        <begin position="1"/>
        <end position="84"/>
    </location>
</feature>
<reference evidence="3" key="2">
    <citation type="submission" date="2023-05" db="EMBL/GenBank/DDBJ databases">
        <authorList>
            <consortium name="Lawrence Berkeley National Laboratory"/>
            <person name="Steindorff A."/>
            <person name="Hensen N."/>
            <person name="Bonometti L."/>
            <person name="Westerberg I."/>
            <person name="Brannstrom I.O."/>
            <person name="Guillou S."/>
            <person name="Cros-Aarteil S."/>
            <person name="Calhoun S."/>
            <person name="Haridas S."/>
            <person name="Kuo A."/>
            <person name="Mondo S."/>
            <person name="Pangilinan J."/>
            <person name="Riley R."/>
            <person name="Labutti K."/>
            <person name="Andreopoulos B."/>
            <person name="Lipzen A."/>
            <person name="Chen C."/>
            <person name="Yanf M."/>
            <person name="Daum C."/>
            <person name="Ng V."/>
            <person name="Clum A."/>
            <person name="Ohm R."/>
            <person name="Martin F."/>
            <person name="Silar P."/>
            <person name="Natvig D."/>
            <person name="Lalanne C."/>
            <person name="Gautier V."/>
            <person name="Ament-Velasquez S.L."/>
            <person name="Kruys A."/>
            <person name="Hutchinson M.I."/>
            <person name="Powell A.J."/>
            <person name="Barry K."/>
            <person name="Miller A.N."/>
            <person name="Grigoriev I.V."/>
            <person name="Debuchy R."/>
            <person name="Gladieux P."/>
            <person name="Thoren M.H."/>
            <person name="Johannesson H."/>
        </authorList>
    </citation>
    <scope>NUCLEOTIDE SEQUENCE</scope>
    <source>
        <strain evidence="3">PSN309</strain>
    </source>
</reference>
<feature type="compositionally biased region" description="Low complexity" evidence="2">
    <location>
        <begin position="29"/>
        <end position="49"/>
    </location>
</feature>
<comment type="caution">
    <text evidence="3">The sequence shown here is derived from an EMBL/GenBank/DDBJ whole genome shotgun (WGS) entry which is preliminary data.</text>
</comment>
<dbReference type="AlphaFoldDB" id="A0AAN6WSF8"/>
<dbReference type="CDD" id="cd02440">
    <property type="entry name" value="AdoMet_MTases"/>
    <property type="match status" value="1"/>
</dbReference>
<dbReference type="PANTHER" id="PTHR43591:SF10">
    <property type="entry name" value="ABC TRANSMEMBRANE TYPE-1 DOMAIN-CONTAINING PROTEIN-RELATED"/>
    <property type="match status" value="1"/>
</dbReference>
<sequence>MSPPPKPTSPKATTSPGKVSSPGSTGKKSPTPAASSPPSQDPSADPSTANILPAQHWTDQPLPGADDHDDDNDSSLGDDATSSTASLTSSIMAYRTVHGRTYHSDRVTDAQYWTPNDESHIEASDIIHHCITLCHDGALFKAPLSDDMENAIDVGCGTGIWAIDFADRFPNCQVIGTDISPIQPSWVPTNLKFEMDDATLPWTFPENHFDYIHMRYLFGSIPDWNSLLENAYKSCKPGGYVESYEPSCVFRSDDGTLLEGSPLDEWGKVFVAAGKKFGRPFDIVGDGVTVQDAFRNAGFEEITEWEFKCPIGAWPQDKKLKEIGAYALAGISQDIEGWILFVWSQVMGWSKEEVTVFVAHLRRQLRDTNTKVHVYTLMRSVYGRKPLTVT</sequence>
<evidence type="ECO:0000313" key="3">
    <source>
        <dbReference type="EMBL" id="KAK4185487.1"/>
    </source>
</evidence>
<feature type="compositionally biased region" description="Low complexity" evidence="2">
    <location>
        <begin position="74"/>
        <end position="84"/>
    </location>
</feature>
<evidence type="ECO:0000256" key="2">
    <source>
        <dbReference type="SAM" id="MobiDB-lite"/>
    </source>
</evidence>
<dbReference type="GO" id="GO:0008168">
    <property type="term" value="F:methyltransferase activity"/>
    <property type="evidence" value="ECO:0007669"/>
    <property type="project" value="TreeGrafter"/>
</dbReference>
<dbReference type="EMBL" id="MU864448">
    <property type="protein sequence ID" value="KAK4185487.1"/>
    <property type="molecule type" value="Genomic_DNA"/>
</dbReference>
<evidence type="ECO:0000313" key="4">
    <source>
        <dbReference type="Proteomes" id="UP001302126"/>
    </source>
</evidence>
<comment type="similarity">
    <text evidence="1">Belongs to the methyltransferase superfamily. LaeA methyltransferase family.</text>
</comment>
<dbReference type="PANTHER" id="PTHR43591">
    <property type="entry name" value="METHYLTRANSFERASE"/>
    <property type="match status" value="1"/>
</dbReference>
<dbReference type="InterPro" id="IPR029063">
    <property type="entry name" value="SAM-dependent_MTases_sf"/>
</dbReference>
<reference evidence="3" key="1">
    <citation type="journal article" date="2023" name="Mol. Phylogenet. Evol.">
        <title>Genome-scale phylogeny and comparative genomics of the fungal order Sordariales.</title>
        <authorList>
            <person name="Hensen N."/>
            <person name="Bonometti L."/>
            <person name="Westerberg I."/>
            <person name="Brannstrom I.O."/>
            <person name="Guillou S."/>
            <person name="Cros-Aarteil S."/>
            <person name="Calhoun S."/>
            <person name="Haridas S."/>
            <person name="Kuo A."/>
            <person name="Mondo S."/>
            <person name="Pangilinan J."/>
            <person name="Riley R."/>
            <person name="LaButti K."/>
            <person name="Andreopoulos B."/>
            <person name="Lipzen A."/>
            <person name="Chen C."/>
            <person name="Yan M."/>
            <person name="Daum C."/>
            <person name="Ng V."/>
            <person name="Clum A."/>
            <person name="Steindorff A."/>
            <person name="Ohm R.A."/>
            <person name="Martin F."/>
            <person name="Silar P."/>
            <person name="Natvig D.O."/>
            <person name="Lalanne C."/>
            <person name="Gautier V."/>
            <person name="Ament-Velasquez S.L."/>
            <person name="Kruys A."/>
            <person name="Hutchinson M.I."/>
            <person name="Powell A.J."/>
            <person name="Barry K."/>
            <person name="Miller A.N."/>
            <person name="Grigoriev I.V."/>
            <person name="Debuchy R."/>
            <person name="Gladieux P."/>
            <person name="Hiltunen Thoren M."/>
            <person name="Johannesson H."/>
        </authorList>
    </citation>
    <scope>NUCLEOTIDE SEQUENCE</scope>
    <source>
        <strain evidence="3">PSN309</strain>
    </source>
</reference>
<proteinExistence type="inferred from homology"/>
<dbReference type="Proteomes" id="UP001302126">
    <property type="component" value="Unassembled WGS sequence"/>
</dbReference>
<accession>A0AAN6WSF8</accession>
<protein>
    <submittedName>
        <fullName evidence="3">Phosphomethylethanolamine N-methyltransferase</fullName>
    </submittedName>
</protein>
<dbReference type="Gene3D" id="3.40.50.150">
    <property type="entry name" value="Vaccinia Virus protein VP39"/>
    <property type="match status" value="1"/>
</dbReference>
<evidence type="ECO:0000256" key="1">
    <source>
        <dbReference type="ARBA" id="ARBA00038158"/>
    </source>
</evidence>
<keyword evidence="4" id="KW-1185">Reference proteome</keyword>
<dbReference type="Pfam" id="PF13489">
    <property type="entry name" value="Methyltransf_23"/>
    <property type="match status" value="1"/>
</dbReference>
<organism evidence="3 4">
    <name type="scientific">Podospora australis</name>
    <dbReference type="NCBI Taxonomy" id="1536484"/>
    <lineage>
        <taxon>Eukaryota</taxon>
        <taxon>Fungi</taxon>
        <taxon>Dikarya</taxon>
        <taxon>Ascomycota</taxon>
        <taxon>Pezizomycotina</taxon>
        <taxon>Sordariomycetes</taxon>
        <taxon>Sordariomycetidae</taxon>
        <taxon>Sordariales</taxon>
        <taxon>Podosporaceae</taxon>
        <taxon>Podospora</taxon>
    </lineage>
</organism>
<gene>
    <name evidence="3" type="ORF">QBC35DRAFT_503557</name>
</gene>